<dbReference type="AlphaFoldDB" id="A0A0E9TDM6"/>
<organism evidence="1">
    <name type="scientific">Anguilla anguilla</name>
    <name type="common">European freshwater eel</name>
    <name type="synonym">Muraena anguilla</name>
    <dbReference type="NCBI Taxonomy" id="7936"/>
    <lineage>
        <taxon>Eukaryota</taxon>
        <taxon>Metazoa</taxon>
        <taxon>Chordata</taxon>
        <taxon>Craniata</taxon>
        <taxon>Vertebrata</taxon>
        <taxon>Euteleostomi</taxon>
        <taxon>Actinopterygii</taxon>
        <taxon>Neopterygii</taxon>
        <taxon>Teleostei</taxon>
        <taxon>Anguilliformes</taxon>
        <taxon>Anguillidae</taxon>
        <taxon>Anguilla</taxon>
    </lineage>
</organism>
<dbReference type="EMBL" id="GBXM01057572">
    <property type="protein sequence ID" value="JAH51005.1"/>
    <property type="molecule type" value="Transcribed_RNA"/>
</dbReference>
<reference evidence="1" key="1">
    <citation type="submission" date="2014-11" db="EMBL/GenBank/DDBJ databases">
        <authorList>
            <person name="Amaro Gonzalez C."/>
        </authorList>
    </citation>
    <scope>NUCLEOTIDE SEQUENCE</scope>
</reference>
<sequence length="36" mass="4235">MNCRWFVGSMTYDQGSRSYSCTPSQQYIINLSLFFC</sequence>
<protein>
    <submittedName>
        <fullName evidence="1">Uncharacterized protein</fullName>
    </submittedName>
</protein>
<proteinExistence type="predicted"/>
<name>A0A0E9TDM6_ANGAN</name>
<accession>A0A0E9TDM6</accession>
<evidence type="ECO:0000313" key="1">
    <source>
        <dbReference type="EMBL" id="JAH51005.1"/>
    </source>
</evidence>
<reference evidence="1" key="2">
    <citation type="journal article" date="2015" name="Fish Shellfish Immunol.">
        <title>Early steps in the European eel (Anguilla anguilla)-Vibrio vulnificus interaction in the gills: Role of the RtxA13 toxin.</title>
        <authorList>
            <person name="Callol A."/>
            <person name="Pajuelo D."/>
            <person name="Ebbesson L."/>
            <person name="Teles M."/>
            <person name="MacKenzie S."/>
            <person name="Amaro C."/>
        </authorList>
    </citation>
    <scope>NUCLEOTIDE SEQUENCE</scope>
</reference>